<dbReference type="InterPro" id="IPR019165">
    <property type="entry name" value="Peptidase_M76_ATP23"/>
</dbReference>
<keyword evidence="13" id="KW-1185">Reference proteome</keyword>
<evidence type="ECO:0000256" key="10">
    <source>
        <dbReference type="SAM" id="MobiDB-lite"/>
    </source>
</evidence>
<dbReference type="GO" id="GO:0033615">
    <property type="term" value="P:mitochondrial proton-transporting ATP synthase complex assembly"/>
    <property type="evidence" value="ECO:0007669"/>
    <property type="project" value="TreeGrafter"/>
</dbReference>
<reference evidence="12" key="2">
    <citation type="submission" date="2021-10" db="EMBL/GenBank/DDBJ databases">
        <title>Phylogenomics reveals ancestral predisposition of the termite-cultivated fungus Termitomyces towards a domesticated lifestyle.</title>
        <authorList>
            <person name="Auxier B."/>
            <person name="Grum-Grzhimaylo A."/>
            <person name="Cardenas M.E."/>
            <person name="Lodge J.D."/>
            <person name="Laessoe T."/>
            <person name="Pedersen O."/>
            <person name="Smith M.E."/>
            <person name="Kuyper T.W."/>
            <person name="Franco-Molano E.A."/>
            <person name="Baroni T.J."/>
            <person name="Aanen D.K."/>
        </authorList>
    </citation>
    <scope>NUCLEOTIDE SEQUENCE</scope>
    <source>
        <strain evidence="12">D49</strain>
    </source>
</reference>
<sequence>MTDSEKSLTPQQDAPTPSAQSTSAFERWRRKAALVTGLGVSEEDRLADLRMHQTRQCEKTKDYLMNYSPAVVFMLNHLKLSGCAVPPQNVLCAPCDWSRAGGFSPDPGAVVLCSGHFFSQKHMESTLVHELVHMYDHCKFKVDWGNLRHHACSEIRANSLSGDCRYTRELRRGFAAFSKQHQECVRRRAVISVAENPACPDVATAEKAVNEVWESCFSDTRPFDELIPVTYVDFHSYLLLIPLFNSSAHDYSMFAKLSLLALVAPLVAGLQINIPQNPTSGGQVTLTWTSQAGDPATFSIELINTIFNNAFAIANNVIPEQGEITITLPIVPVGAGYTIEAVNIGNINDVYAQTGSFSIGPNAASSSSSSSSSSGSSASGRPTSSGTTLSVPPTPPASTSFGVTVTPASSSSSSTSSGSSGTSASGAAPSTFPNGAAPAKNNAVGVAAVLLSAVAGAMIAL</sequence>
<gene>
    <name evidence="12" type="ORF">H0H81_001211</name>
</gene>
<keyword evidence="9" id="KW-0482">Metalloprotease</keyword>
<evidence type="ECO:0000256" key="4">
    <source>
        <dbReference type="ARBA" id="ARBA00014615"/>
    </source>
</evidence>
<dbReference type="EMBL" id="JABCKI010006318">
    <property type="protein sequence ID" value="KAG5634662.1"/>
    <property type="molecule type" value="Genomic_DNA"/>
</dbReference>
<evidence type="ECO:0000313" key="13">
    <source>
        <dbReference type="Proteomes" id="UP000717328"/>
    </source>
</evidence>
<dbReference type="AlphaFoldDB" id="A0A9P7FTQ2"/>
<evidence type="ECO:0000256" key="1">
    <source>
        <dbReference type="ARBA" id="ARBA00004137"/>
    </source>
</evidence>
<keyword evidence="6" id="KW-0479">Metal-binding</keyword>
<dbReference type="PANTHER" id="PTHR21711">
    <property type="entry name" value="MITOCHONDRIAL INNER MEMBRANE PROTEASE"/>
    <property type="match status" value="1"/>
</dbReference>
<proteinExistence type="inferred from homology"/>
<evidence type="ECO:0000313" key="12">
    <source>
        <dbReference type="EMBL" id="KAG5634662.1"/>
    </source>
</evidence>
<comment type="similarity">
    <text evidence="2">Belongs to the peptidase M76 family.</text>
</comment>
<evidence type="ECO:0000256" key="8">
    <source>
        <dbReference type="ARBA" id="ARBA00022801"/>
    </source>
</evidence>
<evidence type="ECO:0000256" key="3">
    <source>
        <dbReference type="ARBA" id="ARBA00014312"/>
    </source>
</evidence>
<comment type="caution">
    <text evidence="12">The sequence shown here is derived from an EMBL/GenBank/DDBJ whole genome shotgun (WGS) entry which is preliminary data.</text>
</comment>
<evidence type="ECO:0000256" key="9">
    <source>
        <dbReference type="ARBA" id="ARBA00023049"/>
    </source>
</evidence>
<feature type="compositionally biased region" description="Low complexity" evidence="10">
    <location>
        <begin position="363"/>
        <end position="388"/>
    </location>
</feature>
<evidence type="ECO:0000256" key="5">
    <source>
        <dbReference type="ARBA" id="ARBA00022670"/>
    </source>
</evidence>
<dbReference type="GO" id="GO:0005743">
    <property type="term" value="C:mitochondrial inner membrane"/>
    <property type="evidence" value="ECO:0007669"/>
    <property type="project" value="UniProtKB-SubCell"/>
</dbReference>
<feature type="domain" description="Yeast cell wall synthesis Kre9/Knh1-like N-terminal" evidence="11">
    <location>
        <begin position="279"/>
        <end position="359"/>
    </location>
</feature>
<dbReference type="GO" id="GO:0004222">
    <property type="term" value="F:metalloendopeptidase activity"/>
    <property type="evidence" value="ECO:0007669"/>
    <property type="project" value="InterPro"/>
</dbReference>
<evidence type="ECO:0000256" key="7">
    <source>
        <dbReference type="ARBA" id="ARBA00022729"/>
    </source>
</evidence>
<evidence type="ECO:0000256" key="2">
    <source>
        <dbReference type="ARBA" id="ARBA00009915"/>
    </source>
</evidence>
<dbReference type="Pfam" id="PF09768">
    <property type="entry name" value="Peptidase_M76"/>
    <property type="match status" value="1"/>
</dbReference>
<reference evidence="12" key="1">
    <citation type="submission" date="2021-02" db="EMBL/GenBank/DDBJ databases">
        <authorList>
            <person name="Nieuwenhuis M."/>
            <person name="Van De Peppel L.J.J."/>
        </authorList>
    </citation>
    <scope>NUCLEOTIDE SEQUENCE</scope>
    <source>
        <strain evidence="12">D49</strain>
    </source>
</reference>
<keyword evidence="8" id="KW-0378">Hydrolase</keyword>
<feature type="compositionally biased region" description="Polar residues" evidence="10">
    <location>
        <begin position="7"/>
        <end position="24"/>
    </location>
</feature>
<keyword evidence="5" id="KW-0645">Protease</keyword>
<dbReference type="PANTHER" id="PTHR21711:SF0">
    <property type="entry name" value="MITOCHONDRIAL INNER MEMBRANE PROTEASE ATP23 HOMOLOG"/>
    <property type="match status" value="1"/>
</dbReference>
<evidence type="ECO:0000259" key="11">
    <source>
        <dbReference type="Pfam" id="PF10342"/>
    </source>
</evidence>
<dbReference type="Proteomes" id="UP000717328">
    <property type="component" value="Unassembled WGS sequence"/>
</dbReference>
<feature type="compositionally biased region" description="Low complexity" evidence="10">
    <location>
        <begin position="402"/>
        <end position="429"/>
    </location>
</feature>
<accession>A0A9P7FTQ2</accession>
<dbReference type="OrthoDB" id="285308at2759"/>
<comment type="subcellular location">
    <subcellularLocation>
        <location evidence="1">Mitochondrion inner membrane</location>
        <topology evidence="1">Peripheral membrane protein</topology>
        <orientation evidence="1">Intermembrane side</orientation>
    </subcellularLocation>
</comment>
<dbReference type="GO" id="GO:0046872">
    <property type="term" value="F:metal ion binding"/>
    <property type="evidence" value="ECO:0007669"/>
    <property type="project" value="UniProtKB-KW"/>
</dbReference>
<protein>
    <recommendedName>
        <fullName evidence="4">Mitochondrial inner membrane protease ATP23</fullName>
    </recommendedName>
    <alternativeName>
        <fullName evidence="3">Mitochondrial inner membrane protease atp23</fullName>
    </alternativeName>
</protein>
<organism evidence="12 13">
    <name type="scientific">Sphagnurus paluster</name>
    <dbReference type="NCBI Taxonomy" id="117069"/>
    <lineage>
        <taxon>Eukaryota</taxon>
        <taxon>Fungi</taxon>
        <taxon>Dikarya</taxon>
        <taxon>Basidiomycota</taxon>
        <taxon>Agaricomycotina</taxon>
        <taxon>Agaricomycetes</taxon>
        <taxon>Agaricomycetidae</taxon>
        <taxon>Agaricales</taxon>
        <taxon>Tricholomatineae</taxon>
        <taxon>Lyophyllaceae</taxon>
        <taxon>Sphagnurus</taxon>
    </lineage>
</organism>
<name>A0A9P7FTQ2_9AGAR</name>
<dbReference type="GO" id="GO:0034982">
    <property type="term" value="P:mitochondrial protein processing"/>
    <property type="evidence" value="ECO:0007669"/>
    <property type="project" value="TreeGrafter"/>
</dbReference>
<feature type="region of interest" description="Disordered" evidence="10">
    <location>
        <begin position="1"/>
        <end position="24"/>
    </location>
</feature>
<keyword evidence="7" id="KW-0732">Signal</keyword>
<dbReference type="Pfam" id="PF10342">
    <property type="entry name" value="Kre9_KNH"/>
    <property type="match status" value="1"/>
</dbReference>
<feature type="region of interest" description="Disordered" evidence="10">
    <location>
        <begin position="362"/>
        <end position="429"/>
    </location>
</feature>
<evidence type="ECO:0000256" key="6">
    <source>
        <dbReference type="ARBA" id="ARBA00022723"/>
    </source>
</evidence>
<dbReference type="InterPro" id="IPR018466">
    <property type="entry name" value="Kre9/Knh1-like_N"/>
</dbReference>